<dbReference type="FunFam" id="3.40.50.300:FF:001797">
    <property type="entry name" value="ABC transporter, putative"/>
    <property type="match status" value="1"/>
</dbReference>
<dbReference type="GO" id="GO:0090374">
    <property type="term" value="P:oligopeptide export from mitochondrion"/>
    <property type="evidence" value="ECO:0007669"/>
    <property type="project" value="TreeGrafter"/>
</dbReference>
<evidence type="ECO:0000256" key="2">
    <source>
        <dbReference type="ARBA" id="ARBA00022840"/>
    </source>
</evidence>
<evidence type="ECO:0000313" key="6">
    <source>
        <dbReference type="Proteomes" id="UP001190700"/>
    </source>
</evidence>
<dbReference type="InterPro" id="IPR003439">
    <property type="entry name" value="ABC_transporter-like_ATP-bd"/>
</dbReference>
<dbReference type="PROSITE" id="PS50893">
    <property type="entry name" value="ABC_TRANSPORTER_2"/>
    <property type="match status" value="1"/>
</dbReference>
<dbReference type="SUPFAM" id="SSF52540">
    <property type="entry name" value="P-loop containing nucleoside triphosphate hydrolases"/>
    <property type="match status" value="1"/>
</dbReference>
<feature type="non-terminal residue" evidence="5">
    <location>
        <position position="1"/>
    </location>
</feature>
<organism evidence="5 6">
    <name type="scientific">Cymbomonas tetramitiformis</name>
    <dbReference type="NCBI Taxonomy" id="36881"/>
    <lineage>
        <taxon>Eukaryota</taxon>
        <taxon>Viridiplantae</taxon>
        <taxon>Chlorophyta</taxon>
        <taxon>Pyramimonadophyceae</taxon>
        <taxon>Pyramimonadales</taxon>
        <taxon>Pyramimonadaceae</taxon>
        <taxon>Cymbomonas</taxon>
    </lineage>
</organism>
<dbReference type="AlphaFoldDB" id="A0AAE0LIC6"/>
<protein>
    <recommendedName>
        <fullName evidence="4">ABC transporter domain-containing protein</fullName>
    </recommendedName>
</protein>
<dbReference type="InterPro" id="IPR017871">
    <property type="entry name" value="ABC_transporter-like_CS"/>
</dbReference>
<dbReference type="InterPro" id="IPR039421">
    <property type="entry name" value="Type_1_exporter"/>
</dbReference>
<proteinExistence type="predicted"/>
<dbReference type="PROSITE" id="PS00211">
    <property type="entry name" value="ABC_TRANSPORTER_1"/>
    <property type="match status" value="1"/>
</dbReference>
<evidence type="ECO:0000259" key="4">
    <source>
        <dbReference type="PROSITE" id="PS50893"/>
    </source>
</evidence>
<dbReference type="InterPro" id="IPR027417">
    <property type="entry name" value="P-loop_NTPase"/>
</dbReference>
<gene>
    <name evidence="5" type="ORF">CYMTET_6550</name>
</gene>
<dbReference type="Gene3D" id="3.40.50.300">
    <property type="entry name" value="P-loop containing nucleotide triphosphate hydrolases"/>
    <property type="match status" value="1"/>
</dbReference>
<evidence type="ECO:0000313" key="5">
    <source>
        <dbReference type="EMBL" id="KAK3285859.1"/>
    </source>
</evidence>
<dbReference type="GO" id="GO:0005743">
    <property type="term" value="C:mitochondrial inner membrane"/>
    <property type="evidence" value="ECO:0007669"/>
    <property type="project" value="TreeGrafter"/>
</dbReference>
<dbReference type="GO" id="GO:0005524">
    <property type="term" value="F:ATP binding"/>
    <property type="evidence" value="ECO:0007669"/>
    <property type="project" value="UniProtKB-KW"/>
</dbReference>
<dbReference type="GO" id="GO:0015421">
    <property type="term" value="F:ABC-type oligopeptide transporter activity"/>
    <property type="evidence" value="ECO:0007669"/>
    <property type="project" value="TreeGrafter"/>
</dbReference>
<sequence>VGGALAFENVEFVYPTRPNVQVLNGVSFEIQAGAHAAFVGESGSGKSTILGLLARFYDPQSGSVLLDDHALTNLDIAWLRQQIGIVMQEPTLFACSISENIWLGCPASAQLTFQEREERMKEAARNAAAADFISQLPEQYATLVGERGASLSGGQKQRIAIARLILRRPTVLLLDEPTSALDGESEHHVQMALKFMTQQCTTVTVAHRLSTIQDASAIHVMQKGSITEAGGHQELLAKGGVYANMVDRAQKVSSLGLQDLEELGRRPPKQEEEKKPQGNPDNCKQQ</sequence>
<dbReference type="Pfam" id="PF00005">
    <property type="entry name" value="ABC_tran"/>
    <property type="match status" value="1"/>
</dbReference>
<feature type="compositionally biased region" description="Basic and acidic residues" evidence="3">
    <location>
        <begin position="262"/>
        <end position="276"/>
    </location>
</feature>
<keyword evidence="6" id="KW-1185">Reference proteome</keyword>
<comment type="caution">
    <text evidence="5">The sequence shown here is derived from an EMBL/GenBank/DDBJ whole genome shotgun (WGS) entry which is preliminary data.</text>
</comment>
<dbReference type="SMART" id="SM00382">
    <property type="entry name" value="AAA"/>
    <property type="match status" value="1"/>
</dbReference>
<keyword evidence="2" id="KW-0067">ATP-binding</keyword>
<evidence type="ECO:0000256" key="1">
    <source>
        <dbReference type="ARBA" id="ARBA00022741"/>
    </source>
</evidence>
<feature type="region of interest" description="Disordered" evidence="3">
    <location>
        <begin position="256"/>
        <end position="286"/>
    </location>
</feature>
<dbReference type="Proteomes" id="UP001190700">
    <property type="component" value="Unassembled WGS sequence"/>
</dbReference>
<feature type="domain" description="ABC transporter" evidence="4">
    <location>
        <begin position="5"/>
        <end position="248"/>
    </location>
</feature>
<accession>A0AAE0LIC6</accession>
<reference evidence="5 6" key="1">
    <citation type="journal article" date="2015" name="Genome Biol. Evol.">
        <title>Comparative Genomics of a Bacterivorous Green Alga Reveals Evolutionary Causalities and Consequences of Phago-Mixotrophic Mode of Nutrition.</title>
        <authorList>
            <person name="Burns J.A."/>
            <person name="Paasch A."/>
            <person name="Narechania A."/>
            <person name="Kim E."/>
        </authorList>
    </citation>
    <scope>NUCLEOTIDE SEQUENCE [LARGE SCALE GENOMIC DNA]</scope>
    <source>
        <strain evidence="5 6">PLY_AMNH</strain>
    </source>
</reference>
<name>A0AAE0LIC6_9CHLO</name>
<dbReference type="PANTHER" id="PTHR43394">
    <property type="entry name" value="ATP-DEPENDENT PERMEASE MDL1, MITOCHONDRIAL"/>
    <property type="match status" value="1"/>
</dbReference>
<dbReference type="GO" id="GO:0016887">
    <property type="term" value="F:ATP hydrolysis activity"/>
    <property type="evidence" value="ECO:0007669"/>
    <property type="project" value="InterPro"/>
</dbReference>
<keyword evidence="1" id="KW-0547">Nucleotide-binding</keyword>
<dbReference type="InterPro" id="IPR003593">
    <property type="entry name" value="AAA+_ATPase"/>
</dbReference>
<evidence type="ECO:0000256" key="3">
    <source>
        <dbReference type="SAM" id="MobiDB-lite"/>
    </source>
</evidence>
<dbReference type="PANTHER" id="PTHR43394:SF1">
    <property type="entry name" value="ATP-BINDING CASSETTE SUB-FAMILY B MEMBER 10, MITOCHONDRIAL"/>
    <property type="match status" value="1"/>
</dbReference>
<dbReference type="EMBL" id="LGRX02001598">
    <property type="protein sequence ID" value="KAK3285859.1"/>
    <property type="molecule type" value="Genomic_DNA"/>
</dbReference>